<evidence type="ECO:0000313" key="6">
    <source>
        <dbReference type="EMBL" id="GAP03245.1"/>
    </source>
</evidence>
<dbReference type="Proteomes" id="UP000061227">
    <property type="component" value="Unassembled WGS sequence"/>
</dbReference>
<dbReference type="EMBL" id="DF968067">
    <property type="protein sequence ID" value="GAP03245.1"/>
    <property type="molecule type" value="Genomic_DNA"/>
</dbReference>
<evidence type="ECO:0000256" key="1">
    <source>
        <dbReference type="ARBA" id="ARBA00004141"/>
    </source>
</evidence>
<dbReference type="Pfam" id="PF03547">
    <property type="entry name" value="Mem_trans"/>
    <property type="match status" value="1"/>
</dbReference>
<keyword evidence="7" id="KW-1185">Reference proteome</keyword>
<dbReference type="AlphaFoldDB" id="A0A3F3GV88"/>
<evidence type="ECO:0000256" key="4">
    <source>
        <dbReference type="ARBA" id="ARBA00023136"/>
    </source>
</evidence>
<keyword evidence="3 5" id="KW-1133">Transmembrane helix</keyword>
<dbReference type="InterPro" id="IPR004776">
    <property type="entry name" value="Mem_transp_PIN-like"/>
</dbReference>
<keyword evidence="2 5" id="KW-0812">Transmembrane</keyword>
<protein>
    <submittedName>
        <fullName evidence="6">Malate permease</fullName>
    </submittedName>
</protein>
<evidence type="ECO:0000256" key="5">
    <source>
        <dbReference type="SAM" id="Phobius"/>
    </source>
</evidence>
<feature type="transmembrane region" description="Helical" evidence="5">
    <location>
        <begin position="6"/>
        <end position="24"/>
    </location>
</feature>
<accession>A0A3F3GV88</accession>
<organism evidence="6 7">
    <name type="scientific">Fructobacillus pseudoficulneus</name>
    <dbReference type="NCBI Taxonomy" id="220714"/>
    <lineage>
        <taxon>Bacteria</taxon>
        <taxon>Bacillati</taxon>
        <taxon>Bacillota</taxon>
        <taxon>Bacilli</taxon>
        <taxon>Lactobacillales</taxon>
        <taxon>Lactobacillaceae</taxon>
        <taxon>Fructobacillus</taxon>
    </lineage>
</organism>
<dbReference type="GO" id="GO:0016020">
    <property type="term" value="C:membrane"/>
    <property type="evidence" value="ECO:0007669"/>
    <property type="project" value="UniProtKB-SubCell"/>
</dbReference>
<evidence type="ECO:0000313" key="7">
    <source>
        <dbReference type="Proteomes" id="UP000061227"/>
    </source>
</evidence>
<feature type="transmembrane region" description="Helical" evidence="5">
    <location>
        <begin position="36"/>
        <end position="58"/>
    </location>
</feature>
<name>A0A3F3GV88_9LACO</name>
<evidence type="ECO:0000256" key="2">
    <source>
        <dbReference type="ARBA" id="ARBA00022692"/>
    </source>
</evidence>
<dbReference type="GO" id="GO:0055085">
    <property type="term" value="P:transmembrane transport"/>
    <property type="evidence" value="ECO:0007669"/>
    <property type="project" value="InterPro"/>
</dbReference>
<proteinExistence type="predicted"/>
<reference evidence="6 7" key="1">
    <citation type="journal article" date="2015" name="BMC Genomics">
        <title>Comparative genomics of Fructobacillus spp. and Leuconostoc spp. reveals niche-specific evolution of Fructobacillus spp.</title>
        <authorList>
            <person name="Endo A."/>
            <person name="Tanizawa Y."/>
            <person name="Tanaka N."/>
            <person name="Maeno S."/>
            <person name="Kumar H."/>
            <person name="Shiwa Y."/>
            <person name="Okada S."/>
            <person name="Yoshikawa H."/>
            <person name="Dicks L."/>
            <person name="Nakagawa J."/>
            <person name="Arita M."/>
        </authorList>
    </citation>
    <scope>NUCLEOTIDE SEQUENCE [LARGE SCALE GENOMIC DNA]</scope>
    <source>
        <strain evidence="6 7">DSM 15468</strain>
    </source>
</reference>
<comment type="subcellular location">
    <subcellularLocation>
        <location evidence="1">Membrane</location>
        <topology evidence="1">Multi-pass membrane protein</topology>
    </subcellularLocation>
</comment>
<evidence type="ECO:0000256" key="3">
    <source>
        <dbReference type="ARBA" id="ARBA00022989"/>
    </source>
</evidence>
<keyword evidence="4 5" id="KW-0472">Membrane</keyword>
<gene>
    <name evidence="6" type="ORF">FPFC_050620</name>
</gene>
<sequence>MAFWNTIESVVTIILMIALGYILRQRGWFADSFGGNISRLITNVALPASIFVSVLKFLTRDKLVSLSGGLA</sequence>